<dbReference type="PANTHER" id="PTHR44591">
    <property type="entry name" value="STRESS RESPONSE REGULATOR PROTEIN 1"/>
    <property type="match status" value="1"/>
</dbReference>
<feature type="domain" description="Response regulatory" evidence="3">
    <location>
        <begin position="53"/>
        <end position="171"/>
    </location>
</feature>
<dbReference type="InterPro" id="IPR041657">
    <property type="entry name" value="HTH_17"/>
</dbReference>
<accession>A0A1S7LKG8</accession>
<name>A0A1S7LKG8_MAGMO</name>
<dbReference type="AlphaFoldDB" id="A0A1S7LKG8"/>
<dbReference type="Pfam" id="PF12728">
    <property type="entry name" value="HTH_17"/>
    <property type="match status" value="1"/>
</dbReference>
<dbReference type="InterPro" id="IPR000551">
    <property type="entry name" value="MerR-type_HTH_dom"/>
</dbReference>
<evidence type="ECO:0000259" key="4">
    <source>
        <dbReference type="PROSITE" id="PS50937"/>
    </source>
</evidence>
<evidence type="ECO:0000256" key="1">
    <source>
        <dbReference type="ARBA" id="ARBA00022553"/>
    </source>
</evidence>
<reference evidence="5" key="1">
    <citation type="submission" date="2015-04" db="EMBL/GenBank/DDBJ databases">
        <authorList>
            <person name="Syromyatnikov M.Y."/>
            <person name="Popov V.N."/>
        </authorList>
    </citation>
    <scope>NUCLEOTIDE SEQUENCE</scope>
    <source>
        <strain evidence="5">MO-1</strain>
    </source>
</reference>
<dbReference type="PANTHER" id="PTHR44591:SF3">
    <property type="entry name" value="RESPONSE REGULATORY DOMAIN-CONTAINING PROTEIN"/>
    <property type="match status" value="1"/>
</dbReference>
<dbReference type="PROSITE" id="PS50110">
    <property type="entry name" value="RESPONSE_REGULATORY"/>
    <property type="match status" value="1"/>
</dbReference>
<feature type="domain" description="HTH merR-type" evidence="4">
    <location>
        <begin position="1"/>
        <end position="28"/>
    </location>
</feature>
<dbReference type="EMBL" id="LO017727">
    <property type="protein sequence ID" value="CRH07405.1"/>
    <property type="molecule type" value="Genomic_DNA"/>
</dbReference>
<dbReference type="InterPro" id="IPR001789">
    <property type="entry name" value="Sig_transdc_resp-reg_receiver"/>
</dbReference>
<organism evidence="5">
    <name type="scientific">Magnetococcus massalia (strain MO-1)</name>
    <dbReference type="NCBI Taxonomy" id="451514"/>
    <lineage>
        <taxon>Bacteria</taxon>
        <taxon>Pseudomonadati</taxon>
        <taxon>Pseudomonadota</taxon>
        <taxon>Magnetococcia</taxon>
        <taxon>Magnetococcales</taxon>
        <taxon>Magnetococcaceae</taxon>
        <taxon>Magnetococcus</taxon>
    </lineage>
</organism>
<dbReference type="InterPro" id="IPR009061">
    <property type="entry name" value="DNA-bd_dom_put_sf"/>
</dbReference>
<dbReference type="InterPro" id="IPR050595">
    <property type="entry name" value="Bact_response_regulator"/>
</dbReference>
<keyword evidence="1 2" id="KW-0597">Phosphoprotein</keyword>
<sequence>MEVSQSTVHNWVEQGLLKSWRTAGGHRRIAQSSLDAILAGRKRALQGAPKNFSILLVEDDPYLTKLYVSKVKKWSFAVDIVIAENGFEGLIQAGVQNPDLIIADLMMPDMNGFKMIDSLRQAEGLQQSRIVVVTSLTAEQIAEQGQLPADVAIFNKPVPFEKLRDIATELRGHQK</sequence>
<proteinExistence type="predicted"/>
<evidence type="ECO:0000259" key="3">
    <source>
        <dbReference type="PROSITE" id="PS50110"/>
    </source>
</evidence>
<gene>
    <name evidence="5" type="ORF">MAGMO_3267</name>
</gene>
<dbReference type="PROSITE" id="PS50937">
    <property type="entry name" value="HTH_MERR_2"/>
    <property type="match status" value="1"/>
</dbReference>
<dbReference type="Gene3D" id="1.10.1660.10">
    <property type="match status" value="1"/>
</dbReference>
<feature type="modified residue" description="4-aspartylphosphate" evidence="2">
    <location>
        <position position="104"/>
    </location>
</feature>
<protein>
    <submittedName>
        <fullName evidence="5">Uncharacterized protein</fullName>
    </submittedName>
</protein>
<dbReference type="Gene3D" id="3.40.50.2300">
    <property type="match status" value="1"/>
</dbReference>
<dbReference type="GO" id="GO:0003677">
    <property type="term" value="F:DNA binding"/>
    <property type="evidence" value="ECO:0007669"/>
    <property type="project" value="InterPro"/>
</dbReference>
<dbReference type="GO" id="GO:0006355">
    <property type="term" value="P:regulation of DNA-templated transcription"/>
    <property type="evidence" value="ECO:0007669"/>
    <property type="project" value="InterPro"/>
</dbReference>
<dbReference type="SUPFAM" id="SSF46955">
    <property type="entry name" value="Putative DNA-binding domain"/>
    <property type="match status" value="1"/>
</dbReference>
<dbReference type="GO" id="GO:0000160">
    <property type="term" value="P:phosphorelay signal transduction system"/>
    <property type="evidence" value="ECO:0007669"/>
    <property type="project" value="InterPro"/>
</dbReference>
<dbReference type="CDD" id="cd00156">
    <property type="entry name" value="REC"/>
    <property type="match status" value="1"/>
</dbReference>
<dbReference type="Pfam" id="PF00072">
    <property type="entry name" value="Response_reg"/>
    <property type="match status" value="1"/>
</dbReference>
<dbReference type="SMART" id="SM00448">
    <property type="entry name" value="REC"/>
    <property type="match status" value="1"/>
</dbReference>
<evidence type="ECO:0000256" key="2">
    <source>
        <dbReference type="PROSITE-ProRule" id="PRU00169"/>
    </source>
</evidence>
<dbReference type="SUPFAM" id="SSF52172">
    <property type="entry name" value="CheY-like"/>
    <property type="match status" value="1"/>
</dbReference>
<dbReference type="InterPro" id="IPR011006">
    <property type="entry name" value="CheY-like_superfamily"/>
</dbReference>
<evidence type="ECO:0000313" key="5">
    <source>
        <dbReference type="EMBL" id="CRH07405.1"/>
    </source>
</evidence>